<proteinExistence type="predicted"/>
<keyword evidence="1" id="KW-1133">Transmembrane helix</keyword>
<name>A0A811BLL5_9VIRU</name>
<evidence type="ECO:0008006" key="4">
    <source>
        <dbReference type="Google" id="ProtNLM"/>
    </source>
</evidence>
<dbReference type="Proteomes" id="UP001253637">
    <property type="component" value="Segment"/>
</dbReference>
<feature type="transmembrane region" description="Helical" evidence="1">
    <location>
        <begin position="45"/>
        <end position="70"/>
    </location>
</feature>
<evidence type="ECO:0000313" key="3">
    <source>
        <dbReference type="Proteomes" id="UP001253637"/>
    </source>
</evidence>
<reference evidence="2" key="1">
    <citation type="submission" date="2021-04" db="EMBL/GenBank/DDBJ databases">
        <title>Draft Genome Sequence of Pandoravirus japonicus, Isolated from the Sabaishi River of Niigata, Japan.</title>
        <authorList>
            <person name="Hosokawa N."/>
            <person name="Takahashi H."/>
            <person name="Aoki K."/>
            <person name="Takemura M."/>
        </authorList>
    </citation>
    <scope>NUCLEOTIDE SEQUENCE</scope>
</reference>
<evidence type="ECO:0000313" key="2">
    <source>
        <dbReference type="EMBL" id="BCU02869.1"/>
    </source>
</evidence>
<keyword evidence="1" id="KW-0812">Transmembrane</keyword>
<evidence type="ECO:0000256" key="1">
    <source>
        <dbReference type="SAM" id="Phobius"/>
    </source>
</evidence>
<organism evidence="2 3">
    <name type="scientific">Pandoravirus japonicus</name>
    <dbReference type="NCBI Taxonomy" id="2823154"/>
    <lineage>
        <taxon>Viruses</taxon>
        <taxon>Pandoravirus</taxon>
    </lineage>
</organism>
<keyword evidence="1" id="KW-0472">Membrane</keyword>
<dbReference type="EMBL" id="LC625835">
    <property type="protein sequence ID" value="BCU02869.1"/>
    <property type="molecule type" value="Genomic_DNA"/>
</dbReference>
<protein>
    <recommendedName>
        <fullName evidence="4">Transmembrane protein</fullName>
    </recommendedName>
</protein>
<sequence>MIAVAARTKILGRVVSRCPSTFFLGPREAIACLCLARRVLCFSVVFFPTIVLLHCAGGLFSPFLFYLFFFNQPQRNRAGQ</sequence>
<accession>A0A811BLL5</accession>